<name>A0AAW9SCM0_9BACT</name>
<dbReference type="EMBL" id="JBDKWZ010000012">
    <property type="protein sequence ID" value="MEN7550099.1"/>
    <property type="molecule type" value="Genomic_DNA"/>
</dbReference>
<proteinExistence type="predicted"/>
<dbReference type="AlphaFoldDB" id="A0AAW9SCM0"/>
<keyword evidence="2" id="KW-1185">Reference proteome</keyword>
<dbReference type="RefSeq" id="WP_346822878.1">
    <property type="nucleotide sequence ID" value="NZ_JBDKWZ010000012.1"/>
</dbReference>
<reference evidence="1 2" key="1">
    <citation type="submission" date="2024-04" db="EMBL/GenBank/DDBJ databases">
        <title>Novel genus in family Flammeovirgaceae.</title>
        <authorList>
            <person name="Nguyen T.H."/>
            <person name="Vuong T.Q."/>
            <person name="Le H."/>
            <person name="Kim S.-G."/>
        </authorList>
    </citation>
    <scope>NUCLEOTIDE SEQUENCE [LARGE SCALE GENOMIC DNA]</scope>
    <source>
        <strain evidence="1 2">JCM 23209</strain>
    </source>
</reference>
<evidence type="ECO:0000313" key="1">
    <source>
        <dbReference type="EMBL" id="MEN7550099.1"/>
    </source>
</evidence>
<gene>
    <name evidence="1" type="ORF">AAG747_19420</name>
</gene>
<evidence type="ECO:0000313" key="2">
    <source>
        <dbReference type="Proteomes" id="UP001403385"/>
    </source>
</evidence>
<sequence>MKIDWKLYNYPYKQAFEEVPVQLEYLFTTSDSIEDVELFLYSDLAANIKHQYRIYNVIYPVMECIDDYLAKNLNTKYKMVILYFLEYIFSEHIRDTANLLVTPIRYSLASKAIETFDQEEYLAYLEFKKLYFKHFSDNFQKENIGSIAYYDSIFGKPLQVLPKLLGLIDEEVVNQGFVHDILIGIGYLKYKSQIDITYKDIRLPSITDGFIDTSLGFLGKQCDENILLSLIQNNKETSISWANGYSSVLSACSYFIANSDKSIKRKIEVLSNILEGYTALRDSYNPEFEIDFPPHKYLLEDITSIVYKDFLGKGEIVSVNQLNPVQMFLYDALNEYKTHTYSMLYAGLIPKGIKKEKINDIYDIHSYLE</sequence>
<comment type="caution">
    <text evidence="1">The sequence shown here is derived from an EMBL/GenBank/DDBJ whole genome shotgun (WGS) entry which is preliminary data.</text>
</comment>
<protein>
    <submittedName>
        <fullName evidence="1">Uncharacterized protein</fullName>
    </submittedName>
</protein>
<dbReference type="Proteomes" id="UP001403385">
    <property type="component" value="Unassembled WGS sequence"/>
</dbReference>
<accession>A0AAW9SCM0</accession>
<organism evidence="1 2">
    <name type="scientific">Rapidithrix thailandica</name>
    <dbReference type="NCBI Taxonomy" id="413964"/>
    <lineage>
        <taxon>Bacteria</taxon>
        <taxon>Pseudomonadati</taxon>
        <taxon>Bacteroidota</taxon>
        <taxon>Cytophagia</taxon>
        <taxon>Cytophagales</taxon>
        <taxon>Flammeovirgaceae</taxon>
        <taxon>Rapidithrix</taxon>
    </lineage>
</organism>